<keyword evidence="2" id="KW-1133">Transmembrane helix</keyword>
<name>A0A812E6Q4_ACAPH</name>
<evidence type="ECO:0000313" key="4">
    <source>
        <dbReference type="EMBL" id="CAE1314761.1"/>
    </source>
</evidence>
<feature type="transmembrane region" description="Helical" evidence="2">
    <location>
        <begin position="350"/>
        <end position="373"/>
    </location>
</feature>
<dbReference type="PROSITE" id="PS50228">
    <property type="entry name" value="SUEL_LECTIN"/>
    <property type="match status" value="2"/>
</dbReference>
<dbReference type="PANTHER" id="PTHR46780">
    <property type="entry name" value="PROTEIN EVA-1"/>
    <property type="match status" value="1"/>
</dbReference>
<gene>
    <name evidence="4" type="ORF">SPHA_65763</name>
</gene>
<evidence type="ECO:0000313" key="5">
    <source>
        <dbReference type="Proteomes" id="UP000597762"/>
    </source>
</evidence>
<reference evidence="4" key="1">
    <citation type="submission" date="2021-01" db="EMBL/GenBank/DDBJ databases">
        <authorList>
            <person name="Li R."/>
            <person name="Bekaert M."/>
        </authorList>
    </citation>
    <scope>NUCLEOTIDE SEQUENCE</scope>
    <source>
        <strain evidence="4">Farmed</strain>
    </source>
</reference>
<protein>
    <recommendedName>
        <fullName evidence="3">SUEL-type lectin domain-containing protein</fullName>
    </recommendedName>
</protein>
<accession>A0A812E6Q4</accession>
<dbReference type="Pfam" id="PF02140">
    <property type="entry name" value="SUEL_Lectin"/>
    <property type="match status" value="2"/>
</dbReference>
<dbReference type="GO" id="GO:0030246">
    <property type="term" value="F:carbohydrate binding"/>
    <property type="evidence" value="ECO:0007669"/>
    <property type="project" value="InterPro"/>
</dbReference>
<dbReference type="AlphaFoldDB" id="A0A812E6Q4"/>
<dbReference type="Gene3D" id="2.60.120.740">
    <property type="match status" value="2"/>
</dbReference>
<feature type="domain" description="SUEL-type lectin" evidence="3">
    <location>
        <begin position="24"/>
        <end position="125"/>
    </location>
</feature>
<dbReference type="InterPro" id="IPR000922">
    <property type="entry name" value="Lectin_gal-bd_dom"/>
</dbReference>
<evidence type="ECO:0000256" key="1">
    <source>
        <dbReference type="SAM" id="MobiDB-lite"/>
    </source>
</evidence>
<proteinExistence type="predicted"/>
<organism evidence="4 5">
    <name type="scientific">Acanthosepion pharaonis</name>
    <name type="common">Pharaoh cuttlefish</name>
    <name type="synonym">Sepia pharaonis</name>
    <dbReference type="NCBI Taxonomy" id="158019"/>
    <lineage>
        <taxon>Eukaryota</taxon>
        <taxon>Metazoa</taxon>
        <taxon>Spiralia</taxon>
        <taxon>Lophotrochozoa</taxon>
        <taxon>Mollusca</taxon>
        <taxon>Cephalopoda</taxon>
        <taxon>Coleoidea</taxon>
        <taxon>Decapodiformes</taxon>
        <taxon>Sepiida</taxon>
        <taxon>Sepiina</taxon>
        <taxon>Sepiidae</taxon>
        <taxon>Acanthosepion</taxon>
    </lineage>
</organism>
<feature type="region of interest" description="Disordered" evidence="1">
    <location>
        <begin position="235"/>
        <end position="306"/>
    </location>
</feature>
<dbReference type="EMBL" id="CAHIKZ030004732">
    <property type="protein sequence ID" value="CAE1314761.1"/>
    <property type="molecule type" value="Genomic_DNA"/>
</dbReference>
<comment type="caution">
    <text evidence="4">The sequence shown here is derived from an EMBL/GenBank/DDBJ whole genome shotgun (WGS) entry which is preliminary data.</text>
</comment>
<keyword evidence="5" id="KW-1185">Reference proteome</keyword>
<dbReference type="Proteomes" id="UP000597762">
    <property type="component" value="Unassembled WGS sequence"/>
</dbReference>
<sequence>MVNLDIVQATGLLASSLFRFRETVCDGKMLHINCPEGSVISIQFSQYGHSSSDYQTCTSITTYFGEQLQMARDTDCFVSNALEVLLRICQDKRRCQLEASIETFTKNADPCPNKSKYLEVAYQCRPTEFHKKLACENENLSLKCRRSNRIVVYSAMLRHFPWNKTMCPKIKPDTLFNCKTPQVAEQAVKGCQGRKHCIANVASSLFGELCPQNSQKYLEVVYTCVPKRILRTNAQDHKLKKVTPHPHPKKSKGRSQQEIKEPVITGQSWEPDVRANIPKLRPGGTIREVRGGNSGSDSNSVSTEPNSEWTLHCINTTSRGKKSKEKAMNVVADWLGLFYLLRKNREKATLYFILGVCVGTICLLLAIIVRLIVVSKRKTQAKLDLTEPTHSQHVTPVRNNHIGNSTPSPLRRATSDEFIDFVGFGPRTATLRTDPGNRSLNYF</sequence>
<evidence type="ECO:0000259" key="3">
    <source>
        <dbReference type="PROSITE" id="PS50228"/>
    </source>
</evidence>
<dbReference type="OrthoDB" id="5970528at2759"/>
<feature type="domain" description="SUEL-type lectin" evidence="3">
    <location>
        <begin position="134"/>
        <end position="225"/>
    </location>
</feature>
<feature type="compositionally biased region" description="Basic residues" evidence="1">
    <location>
        <begin position="238"/>
        <end position="253"/>
    </location>
</feature>
<keyword evidence="2" id="KW-0472">Membrane</keyword>
<dbReference type="InterPro" id="IPR043159">
    <property type="entry name" value="Lectin_gal-bd_sf"/>
</dbReference>
<dbReference type="CDD" id="cd22828">
    <property type="entry name" value="Gal_Rha_Lectin_EVA1_EVA1C_rpt1"/>
    <property type="match status" value="1"/>
</dbReference>
<dbReference type="CDD" id="cd22829">
    <property type="entry name" value="Gal_Rha_Lectin_EVA1_EVA1C_rpt2"/>
    <property type="match status" value="1"/>
</dbReference>
<keyword evidence="2" id="KW-0812">Transmembrane</keyword>
<evidence type="ECO:0000256" key="2">
    <source>
        <dbReference type="SAM" id="Phobius"/>
    </source>
</evidence>